<evidence type="ECO:0000313" key="2">
    <source>
        <dbReference type="EMBL" id="KAJ8362318.1"/>
    </source>
</evidence>
<evidence type="ECO:0000313" key="3">
    <source>
        <dbReference type="Proteomes" id="UP001221898"/>
    </source>
</evidence>
<dbReference type="EMBL" id="JAINUG010000697">
    <property type="protein sequence ID" value="KAJ8362318.1"/>
    <property type="molecule type" value="Genomic_DNA"/>
</dbReference>
<gene>
    <name evidence="2" type="ORF">AAFF_G00379860</name>
</gene>
<accession>A0AAD7R4G6</accession>
<reference evidence="2" key="1">
    <citation type="journal article" date="2023" name="Science">
        <title>Genome structures resolve the early diversification of teleost fishes.</title>
        <authorList>
            <person name="Parey E."/>
            <person name="Louis A."/>
            <person name="Montfort J."/>
            <person name="Bouchez O."/>
            <person name="Roques C."/>
            <person name="Iampietro C."/>
            <person name="Lluch J."/>
            <person name="Castinel A."/>
            <person name="Donnadieu C."/>
            <person name="Desvignes T."/>
            <person name="Floi Bucao C."/>
            <person name="Jouanno E."/>
            <person name="Wen M."/>
            <person name="Mejri S."/>
            <person name="Dirks R."/>
            <person name="Jansen H."/>
            <person name="Henkel C."/>
            <person name="Chen W.J."/>
            <person name="Zahm M."/>
            <person name="Cabau C."/>
            <person name="Klopp C."/>
            <person name="Thompson A.W."/>
            <person name="Robinson-Rechavi M."/>
            <person name="Braasch I."/>
            <person name="Lecointre G."/>
            <person name="Bobe J."/>
            <person name="Postlethwait J.H."/>
            <person name="Berthelot C."/>
            <person name="Roest Crollius H."/>
            <person name="Guiguen Y."/>
        </authorList>
    </citation>
    <scope>NUCLEOTIDE SEQUENCE</scope>
    <source>
        <strain evidence="2">NC1722</strain>
    </source>
</reference>
<organism evidence="2 3">
    <name type="scientific">Aldrovandia affinis</name>
    <dbReference type="NCBI Taxonomy" id="143900"/>
    <lineage>
        <taxon>Eukaryota</taxon>
        <taxon>Metazoa</taxon>
        <taxon>Chordata</taxon>
        <taxon>Craniata</taxon>
        <taxon>Vertebrata</taxon>
        <taxon>Euteleostomi</taxon>
        <taxon>Actinopterygii</taxon>
        <taxon>Neopterygii</taxon>
        <taxon>Teleostei</taxon>
        <taxon>Notacanthiformes</taxon>
        <taxon>Halosauridae</taxon>
        <taxon>Aldrovandia</taxon>
    </lineage>
</organism>
<name>A0AAD7R4G6_9TELE</name>
<comment type="caution">
    <text evidence="2">The sequence shown here is derived from an EMBL/GenBank/DDBJ whole genome shotgun (WGS) entry which is preliminary data.</text>
</comment>
<evidence type="ECO:0000256" key="1">
    <source>
        <dbReference type="SAM" id="MobiDB-lite"/>
    </source>
</evidence>
<dbReference type="AlphaFoldDB" id="A0AAD7R4G6"/>
<feature type="non-terminal residue" evidence="2">
    <location>
        <position position="1"/>
    </location>
</feature>
<sequence>ERGVLTLCTRCCVMGPLWRRQASPALAARPRPDSQHGTRGGNSLSLRMSRWSQRMELLKRLKFTPFTLM</sequence>
<feature type="region of interest" description="Disordered" evidence="1">
    <location>
        <begin position="23"/>
        <end position="45"/>
    </location>
</feature>
<proteinExistence type="predicted"/>
<protein>
    <submittedName>
        <fullName evidence="2">Uncharacterized protein</fullName>
    </submittedName>
</protein>
<keyword evidence="3" id="KW-1185">Reference proteome</keyword>
<dbReference type="Proteomes" id="UP001221898">
    <property type="component" value="Unassembled WGS sequence"/>
</dbReference>